<dbReference type="GO" id="GO:0005198">
    <property type="term" value="F:structural molecule activity"/>
    <property type="evidence" value="ECO:0007669"/>
    <property type="project" value="UniProtKB-UniRule"/>
</dbReference>
<dbReference type="RefSeq" id="WP_092676742.1">
    <property type="nucleotide sequence ID" value="NZ_FOGC01000008.1"/>
</dbReference>
<evidence type="ECO:0000256" key="6">
    <source>
        <dbReference type="SAM" id="MobiDB-lite"/>
    </source>
</evidence>
<keyword evidence="4 5" id="KW-0975">Bacterial flagellum</keyword>
<dbReference type="InterPro" id="IPR001624">
    <property type="entry name" value="FliE"/>
</dbReference>
<dbReference type="Proteomes" id="UP000242515">
    <property type="component" value="Unassembled WGS sequence"/>
</dbReference>
<dbReference type="AlphaFoldDB" id="A0A1H9JXP3"/>
<comment type="subcellular location">
    <subcellularLocation>
        <location evidence="1 5">Bacterial flagellum basal body</location>
    </subcellularLocation>
</comment>
<dbReference type="PANTHER" id="PTHR34653">
    <property type="match status" value="1"/>
</dbReference>
<comment type="similarity">
    <text evidence="2 5">Belongs to the FliE family.</text>
</comment>
<keyword evidence="7" id="KW-0966">Cell projection</keyword>
<protein>
    <recommendedName>
        <fullName evidence="3 5">Flagellar hook-basal body complex protein FliE</fullName>
    </recommendedName>
</protein>
<evidence type="ECO:0000313" key="8">
    <source>
        <dbReference type="Proteomes" id="UP000242515"/>
    </source>
</evidence>
<name>A0A1H9JXP3_9GAMM</name>
<dbReference type="NCBIfam" id="TIGR00205">
    <property type="entry name" value="fliE"/>
    <property type="match status" value="1"/>
</dbReference>
<dbReference type="HAMAP" id="MF_00724">
    <property type="entry name" value="FliE"/>
    <property type="match status" value="1"/>
</dbReference>
<organism evidence="7 8">
    <name type="scientific">Rosenbergiella nectarea</name>
    <dbReference type="NCBI Taxonomy" id="988801"/>
    <lineage>
        <taxon>Bacteria</taxon>
        <taxon>Pseudomonadati</taxon>
        <taxon>Pseudomonadota</taxon>
        <taxon>Gammaproteobacteria</taxon>
        <taxon>Enterobacterales</taxon>
        <taxon>Erwiniaceae</taxon>
        <taxon>Rosenbergiella</taxon>
    </lineage>
</organism>
<gene>
    <name evidence="5" type="primary">fliE</name>
    <name evidence="7" type="ORF">SAMN05216522_108128</name>
</gene>
<evidence type="ECO:0000256" key="2">
    <source>
        <dbReference type="ARBA" id="ARBA00009272"/>
    </source>
</evidence>
<feature type="region of interest" description="Disordered" evidence="6">
    <location>
        <begin position="12"/>
        <end position="33"/>
    </location>
</feature>
<evidence type="ECO:0000256" key="5">
    <source>
        <dbReference type="HAMAP-Rule" id="MF_00724"/>
    </source>
</evidence>
<reference evidence="8" key="1">
    <citation type="submission" date="2016-10" db="EMBL/GenBank/DDBJ databases">
        <authorList>
            <person name="Varghese N."/>
            <person name="Submissions S."/>
        </authorList>
    </citation>
    <scope>NUCLEOTIDE SEQUENCE [LARGE SCALE GENOMIC DNA]</scope>
    <source>
        <strain evidence="8">8N4</strain>
    </source>
</reference>
<evidence type="ECO:0000313" key="7">
    <source>
        <dbReference type="EMBL" id="SEQ91741.1"/>
    </source>
</evidence>
<keyword evidence="7" id="KW-0282">Flagellum</keyword>
<dbReference type="GO" id="GO:0009425">
    <property type="term" value="C:bacterial-type flagellum basal body"/>
    <property type="evidence" value="ECO:0007669"/>
    <property type="project" value="UniProtKB-SubCell"/>
</dbReference>
<keyword evidence="8" id="KW-1185">Reference proteome</keyword>
<dbReference type="PANTHER" id="PTHR34653:SF1">
    <property type="entry name" value="FLAGELLAR HOOK-BASAL BODY COMPLEX PROTEIN FLIE"/>
    <property type="match status" value="1"/>
</dbReference>
<dbReference type="GO" id="GO:0071973">
    <property type="term" value="P:bacterial-type flagellum-dependent cell motility"/>
    <property type="evidence" value="ECO:0007669"/>
    <property type="project" value="InterPro"/>
</dbReference>
<dbReference type="STRING" id="988801.SAMN05216522_108128"/>
<dbReference type="GO" id="GO:0003774">
    <property type="term" value="F:cytoskeletal motor activity"/>
    <property type="evidence" value="ECO:0007669"/>
    <property type="project" value="InterPro"/>
</dbReference>
<sequence>MSIDPTISLFSSGVRGGESLPQDPLPAMPTSHSTDSFQSVLAHAVGHVTQLQLAASEQQQAINSGQSDDLAGAMVASQQANISFSALLQVRNKLTSALDDILNTPL</sequence>
<dbReference type="PRINTS" id="PR01006">
    <property type="entry name" value="FLGHOOKFLIE"/>
</dbReference>
<dbReference type="Pfam" id="PF02049">
    <property type="entry name" value="FliE"/>
    <property type="match status" value="1"/>
</dbReference>
<evidence type="ECO:0000256" key="1">
    <source>
        <dbReference type="ARBA" id="ARBA00004117"/>
    </source>
</evidence>
<evidence type="ECO:0000256" key="3">
    <source>
        <dbReference type="ARBA" id="ARBA00018024"/>
    </source>
</evidence>
<accession>A0A1H9JXP3</accession>
<dbReference type="OrthoDB" id="8909229at2"/>
<evidence type="ECO:0000256" key="4">
    <source>
        <dbReference type="ARBA" id="ARBA00023143"/>
    </source>
</evidence>
<keyword evidence="7" id="KW-0969">Cilium</keyword>
<dbReference type="EMBL" id="FOGC01000008">
    <property type="protein sequence ID" value="SEQ91741.1"/>
    <property type="molecule type" value="Genomic_DNA"/>
</dbReference>
<proteinExistence type="inferred from homology"/>